<comment type="caution">
    <text evidence="6">The sequence shown here is derived from an EMBL/GenBank/DDBJ whole genome shotgun (WGS) entry which is preliminary data.</text>
</comment>
<accession>A0AAD4QRU0</accession>
<evidence type="ECO:0000256" key="2">
    <source>
        <dbReference type="ARBA" id="ARBA00022833"/>
    </source>
</evidence>
<dbReference type="Pfam" id="PF13639">
    <property type="entry name" value="zf-RING_2"/>
    <property type="match status" value="1"/>
</dbReference>
<evidence type="ECO:0000313" key="7">
    <source>
        <dbReference type="Proteomes" id="UP001201812"/>
    </source>
</evidence>
<dbReference type="Proteomes" id="UP001201812">
    <property type="component" value="Unassembled WGS sequence"/>
</dbReference>
<dbReference type="PROSITE" id="PS50089">
    <property type="entry name" value="ZF_RING_2"/>
    <property type="match status" value="1"/>
</dbReference>
<dbReference type="InterPro" id="IPR001841">
    <property type="entry name" value="Znf_RING"/>
</dbReference>
<dbReference type="Gene3D" id="3.30.40.10">
    <property type="entry name" value="Zinc/RING finger domain, C3HC4 (zinc finger)"/>
    <property type="match status" value="1"/>
</dbReference>
<dbReference type="GO" id="GO:0008270">
    <property type="term" value="F:zinc ion binding"/>
    <property type="evidence" value="ECO:0007669"/>
    <property type="project" value="UniProtKB-KW"/>
</dbReference>
<evidence type="ECO:0000256" key="1">
    <source>
        <dbReference type="ARBA" id="ARBA00022771"/>
    </source>
</evidence>
<keyword evidence="1 3" id="KW-0479">Metal-binding</keyword>
<gene>
    <name evidence="6" type="ORF">DdX_20493</name>
</gene>
<dbReference type="InterPro" id="IPR013083">
    <property type="entry name" value="Znf_RING/FYVE/PHD"/>
</dbReference>
<organism evidence="6 7">
    <name type="scientific">Ditylenchus destructor</name>
    <dbReference type="NCBI Taxonomy" id="166010"/>
    <lineage>
        <taxon>Eukaryota</taxon>
        <taxon>Metazoa</taxon>
        <taxon>Ecdysozoa</taxon>
        <taxon>Nematoda</taxon>
        <taxon>Chromadorea</taxon>
        <taxon>Rhabditida</taxon>
        <taxon>Tylenchina</taxon>
        <taxon>Tylenchomorpha</taxon>
        <taxon>Sphaerularioidea</taxon>
        <taxon>Anguinidae</taxon>
        <taxon>Anguininae</taxon>
        <taxon>Ditylenchus</taxon>
    </lineage>
</organism>
<feature type="domain" description="RING-type" evidence="5">
    <location>
        <begin position="27"/>
        <end position="68"/>
    </location>
</feature>
<protein>
    <submittedName>
        <fullName evidence="6">Ring finger domain-containing protein</fullName>
    </submittedName>
</protein>
<dbReference type="AlphaFoldDB" id="A0AAD4QRU0"/>
<evidence type="ECO:0000313" key="6">
    <source>
        <dbReference type="EMBL" id="KAI1693751.1"/>
    </source>
</evidence>
<dbReference type="SUPFAM" id="SSF57850">
    <property type="entry name" value="RING/U-box"/>
    <property type="match status" value="1"/>
</dbReference>
<sequence length="324" mass="37607">MRPYLCGTLRMHSVKAKLKRIMSNDECSICTEDLYRERTCCLPCCGQNFHVDCIQEWTKTRSKCPICNAQVTHVNLCVNEDGVRDVETSETIHEEECTNPEDQMENKFREVETSQGFEKSTDSVREMEPPYESLRKENQALNKKLESCRETLKIMEEVLSKSRCKSTFAQQLKMKLRRETRRKELLKRASDLKYEILSEKSRTYLAENDSLRRHLDEYRETRSALESSKCALAEENKTLQIQVQASNWKIQKLEAELALKSECPAKTNNEPSDHLKLLINGLRQQLRKTLSEKQQLAKVNANLVAELQAKKDSVLQNSELEPKL</sequence>
<evidence type="ECO:0000256" key="3">
    <source>
        <dbReference type="PROSITE-ProRule" id="PRU00175"/>
    </source>
</evidence>
<keyword evidence="7" id="KW-1185">Reference proteome</keyword>
<name>A0AAD4QRU0_9BILA</name>
<evidence type="ECO:0000256" key="4">
    <source>
        <dbReference type="SAM" id="Coils"/>
    </source>
</evidence>
<proteinExistence type="predicted"/>
<feature type="coiled-coil region" evidence="4">
    <location>
        <begin position="131"/>
        <end position="299"/>
    </location>
</feature>
<reference evidence="6" key="1">
    <citation type="submission" date="2022-01" db="EMBL/GenBank/DDBJ databases">
        <title>Genome Sequence Resource for Two Populations of Ditylenchus destructor, the Migratory Endoparasitic Phytonematode.</title>
        <authorList>
            <person name="Zhang H."/>
            <person name="Lin R."/>
            <person name="Xie B."/>
        </authorList>
    </citation>
    <scope>NUCLEOTIDE SEQUENCE</scope>
    <source>
        <strain evidence="6">BazhouSP</strain>
    </source>
</reference>
<keyword evidence="1 3" id="KW-0863">Zinc-finger</keyword>
<evidence type="ECO:0000259" key="5">
    <source>
        <dbReference type="PROSITE" id="PS50089"/>
    </source>
</evidence>
<keyword evidence="4" id="KW-0175">Coiled coil</keyword>
<dbReference type="EMBL" id="JAKKPZ010000589">
    <property type="protein sequence ID" value="KAI1693751.1"/>
    <property type="molecule type" value="Genomic_DNA"/>
</dbReference>
<keyword evidence="2" id="KW-0862">Zinc</keyword>